<dbReference type="Gene3D" id="3.80.30.20">
    <property type="entry name" value="tm_1862 like domain"/>
    <property type="match status" value="1"/>
</dbReference>
<dbReference type="KEGG" id="cbac:JI75_04080"/>
<dbReference type="GO" id="GO:0035600">
    <property type="term" value="P:tRNA methylthiolation"/>
    <property type="evidence" value="ECO:0007669"/>
    <property type="project" value="UniProtKB-ARBA"/>
</dbReference>
<keyword evidence="5 8" id="KW-0479">Metal-binding</keyword>
<keyword evidence="7 8" id="KW-0411">Iron-sulfur</keyword>
<feature type="binding site" evidence="8">
    <location>
        <position position="20"/>
    </location>
    <ligand>
        <name>[4Fe-4S] cluster</name>
        <dbReference type="ChEBI" id="CHEBI:49883"/>
        <label>1</label>
    </ligand>
</feature>
<organism evidence="12 13">
    <name type="scientific">Berryella intestinalis</name>
    <dbReference type="NCBI Taxonomy" id="1531429"/>
    <lineage>
        <taxon>Bacteria</taxon>
        <taxon>Bacillati</taxon>
        <taxon>Actinomycetota</taxon>
        <taxon>Coriobacteriia</taxon>
        <taxon>Eggerthellales</taxon>
        <taxon>Eggerthellaceae</taxon>
        <taxon>Berryella</taxon>
    </lineage>
</organism>
<evidence type="ECO:0000313" key="13">
    <source>
        <dbReference type="Proteomes" id="UP000031121"/>
    </source>
</evidence>
<dbReference type="InterPro" id="IPR006638">
    <property type="entry name" value="Elp3/MiaA/NifB-like_rSAM"/>
</dbReference>
<comment type="function">
    <text evidence="8">Catalyzes the methylthiolation of an aspartic acid residue of ribosomal protein uS12.</text>
</comment>
<comment type="subcellular location">
    <subcellularLocation>
        <location evidence="8">Cytoplasm</location>
    </subcellularLocation>
</comment>
<dbReference type="InterPro" id="IPR020612">
    <property type="entry name" value="Methylthiotransferase_CS"/>
</dbReference>
<dbReference type="SMART" id="SM00729">
    <property type="entry name" value="Elp3"/>
    <property type="match status" value="1"/>
</dbReference>
<gene>
    <name evidence="8" type="primary">rimO</name>
    <name evidence="12" type="ORF">JI75_04080</name>
</gene>
<comment type="catalytic activity">
    <reaction evidence="8">
        <text>L-aspartate(89)-[ribosomal protein uS12]-hydrogen + (sulfur carrier)-SH + AH2 + 2 S-adenosyl-L-methionine = 3-methylsulfanyl-L-aspartate(89)-[ribosomal protein uS12]-hydrogen + (sulfur carrier)-H + 5'-deoxyadenosine + L-methionine + A + S-adenosyl-L-homocysteine + 2 H(+)</text>
        <dbReference type="Rhea" id="RHEA:37087"/>
        <dbReference type="Rhea" id="RHEA-COMP:10460"/>
        <dbReference type="Rhea" id="RHEA-COMP:10461"/>
        <dbReference type="Rhea" id="RHEA-COMP:14737"/>
        <dbReference type="Rhea" id="RHEA-COMP:14739"/>
        <dbReference type="ChEBI" id="CHEBI:13193"/>
        <dbReference type="ChEBI" id="CHEBI:15378"/>
        <dbReference type="ChEBI" id="CHEBI:17319"/>
        <dbReference type="ChEBI" id="CHEBI:17499"/>
        <dbReference type="ChEBI" id="CHEBI:29917"/>
        <dbReference type="ChEBI" id="CHEBI:29961"/>
        <dbReference type="ChEBI" id="CHEBI:57844"/>
        <dbReference type="ChEBI" id="CHEBI:57856"/>
        <dbReference type="ChEBI" id="CHEBI:59789"/>
        <dbReference type="ChEBI" id="CHEBI:64428"/>
        <dbReference type="ChEBI" id="CHEBI:73599"/>
        <dbReference type="EC" id="2.8.4.4"/>
    </reaction>
</comment>
<protein>
    <recommendedName>
        <fullName evidence="8">Ribosomal protein uS12 methylthiotransferase RimO</fullName>
        <shortName evidence="8">uS12 MTTase</shortName>
        <shortName evidence="8">uS12 methylthiotransferase</shortName>
        <ecNumber evidence="8">2.8.4.4</ecNumber>
    </recommendedName>
    <alternativeName>
        <fullName evidence="8">Ribosomal protein uS12 (aspartate-C(3))-methylthiotransferase</fullName>
    </alternativeName>
    <alternativeName>
        <fullName evidence="8">Ribosome maturation factor RimO</fullName>
    </alternativeName>
</protein>
<feature type="binding site" evidence="8">
    <location>
        <position position="160"/>
    </location>
    <ligand>
        <name>[4Fe-4S] cluster</name>
        <dbReference type="ChEBI" id="CHEBI:49883"/>
        <label>2</label>
        <note>4Fe-4S-S-AdoMet</note>
    </ligand>
</feature>
<feature type="domain" description="Radical SAM core" evidence="11">
    <location>
        <begin position="146"/>
        <end position="377"/>
    </location>
</feature>
<keyword evidence="2 8" id="KW-0963">Cytoplasm</keyword>
<feature type="binding site" evidence="8">
    <location>
        <position position="167"/>
    </location>
    <ligand>
        <name>[4Fe-4S] cluster</name>
        <dbReference type="ChEBI" id="CHEBI:49883"/>
        <label>2</label>
        <note>4Fe-4S-S-AdoMet</note>
    </ligand>
</feature>
<dbReference type="PANTHER" id="PTHR43837">
    <property type="entry name" value="RIBOSOMAL PROTEIN S12 METHYLTHIOTRANSFERASE RIMO"/>
    <property type="match status" value="1"/>
</dbReference>
<keyword evidence="1 8" id="KW-0004">4Fe-4S</keyword>
<dbReference type="HOGENOM" id="CLU_018697_0_1_11"/>
<dbReference type="GO" id="GO:0005829">
    <property type="term" value="C:cytosol"/>
    <property type="evidence" value="ECO:0007669"/>
    <property type="project" value="TreeGrafter"/>
</dbReference>
<evidence type="ECO:0000256" key="6">
    <source>
        <dbReference type="ARBA" id="ARBA00023004"/>
    </source>
</evidence>
<comment type="similarity">
    <text evidence="8">Belongs to the methylthiotransferase family. RimO subfamily.</text>
</comment>
<evidence type="ECO:0000256" key="7">
    <source>
        <dbReference type="ARBA" id="ARBA00023014"/>
    </source>
</evidence>
<name>A0A0A8B561_9ACTN</name>
<dbReference type="InterPro" id="IPR023404">
    <property type="entry name" value="rSAM_horseshoe"/>
</dbReference>
<dbReference type="SFLD" id="SFLDF00274">
    <property type="entry name" value="ribosomal_protein_S12_methylth"/>
    <property type="match status" value="1"/>
</dbReference>
<dbReference type="HAMAP" id="MF_01865">
    <property type="entry name" value="MTTase_RimO"/>
    <property type="match status" value="1"/>
</dbReference>
<dbReference type="Gene3D" id="3.40.50.12160">
    <property type="entry name" value="Methylthiotransferase, N-terminal domain"/>
    <property type="match status" value="1"/>
</dbReference>
<dbReference type="AlphaFoldDB" id="A0A0A8B561"/>
<accession>A0A0A8B561</accession>
<evidence type="ECO:0000256" key="1">
    <source>
        <dbReference type="ARBA" id="ARBA00022485"/>
    </source>
</evidence>
<dbReference type="GO" id="GO:0103039">
    <property type="term" value="F:protein methylthiotransferase activity"/>
    <property type="evidence" value="ECO:0007669"/>
    <property type="project" value="UniProtKB-EC"/>
</dbReference>
<reference evidence="13" key="1">
    <citation type="submission" date="2014-08" db="EMBL/GenBank/DDBJ databases">
        <title>Coriobacteriaceae sp. complete genome.</title>
        <authorList>
            <person name="Looft T."/>
            <person name="Bayles D.O."/>
            <person name="Stanton T.B."/>
        </authorList>
    </citation>
    <scope>NUCLEOTIDE SEQUENCE [LARGE SCALE GENOMIC DNA]</scope>
    <source>
        <strain evidence="13">68-1-3</strain>
    </source>
</reference>
<dbReference type="PROSITE" id="PS51918">
    <property type="entry name" value="RADICAL_SAM"/>
    <property type="match status" value="1"/>
</dbReference>
<dbReference type="InterPro" id="IPR038135">
    <property type="entry name" value="Methylthiotransferase_N_sf"/>
</dbReference>
<keyword evidence="4 8" id="KW-0949">S-adenosyl-L-methionine</keyword>
<dbReference type="EC" id="2.8.4.4" evidence="8"/>
<dbReference type="STRING" id="1531429.JI75_04080"/>
<dbReference type="InterPro" id="IPR002792">
    <property type="entry name" value="TRAM_dom"/>
</dbReference>
<dbReference type="InterPro" id="IPR005839">
    <property type="entry name" value="Methylthiotransferase"/>
</dbReference>
<dbReference type="PROSITE" id="PS51449">
    <property type="entry name" value="MTTASE_N"/>
    <property type="match status" value="1"/>
</dbReference>
<evidence type="ECO:0000259" key="9">
    <source>
        <dbReference type="PROSITE" id="PS50926"/>
    </source>
</evidence>
<dbReference type="NCBIfam" id="TIGR01125">
    <property type="entry name" value="30S ribosomal protein S12 methylthiotransferase RimO"/>
    <property type="match status" value="1"/>
</dbReference>
<dbReference type="Pfam" id="PF00919">
    <property type="entry name" value="UPF0004"/>
    <property type="match status" value="1"/>
</dbReference>
<dbReference type="Pfam" id="PF04055">
    <property type="entry name" value="Radical_SAM"/>
    <property type="match status" value="1"/>
</dbReference>
<dbReference type="InterPro" id="IPR013848">
    <property type="entry name" value="Methylthiotransferase_N"/>
</dbReference>
<evidence type="ECO:0000313" key="12">
    <source>
        <dbReference type="EMBL" id="AJC11968.1"/>
    </source>
</evidence>
<feature type="binding site" evidence="8">
    <location>
        <position position="164"/>
    </location>
    <ligand>
        <name>[4Fe-4S] cluster</name>
        <dbReference type="ChEBI" id="CHEBI:49883"/>
        <label>2</label>
        <note>4Fe-4S-S-AdoMet</note>
    </ligand>
</feature>
<dbReference type="GO" id="GO:0035599">
    <property type="term" value="F:aspartic acid methylthiotransferase activity"/>
    <property type="evidence" value="ECO:0007669"/>
    <property type="project" value="TreeGrafter"/>
</dbReference>
<dbReference type="CDD" id="cd01335">
    <property type="entry name" value="Radical_SAM"/>
    <property type="match status" value="1"/>
</dbReference>
<dbReference type="SFLD" id="SFLDG01061">
    <property type="entry name" value="methylthiotransferase"/>
    <property type="match status" value="1"/>
</dbReference>
<dbReference type="PANTHER" id="PTHR43837:SF1">
    <property type="entry name" value="RIBOSOMAL PROTEIN US12 METHYLTHIOTRANSFERASE RIMO"/>
    <property type="match status" value="1"/>
</dbReference>
<keyword evidence="3 8" id="KW-0808">Transferase</keyword>
<dbReference type="InterPro" id="IPR012340">
    <property type="entry name" value="NA-bd_OB-fold"/>
</dbReference>
<evidence type="ECO:0000259" key="11">
    <source>
        <dbReference type="PROSITE" id="PS51918"/>
    </source>
</evidence>
<dbReference type="Gene3D" id="2.40.50.140">
    <property type="entry name" value="Nucleic acid-binding proteins"/>
    <property type="match status" value="1"/>
</dbReference>
<keyword evidence="6 8" id="KW-0408">Iron</keyword>
<dbReference type="OrthoDB" id="9805215at2"/>
<evidence type="ECO:0000256" key="2">
    <source>
        <dbReference type="ARBA" id="ARBA00022490"/>
    </source>
</evidence>
<dbReference type="InterPro" id="IPR007197">
    <property type="entry name" value="rSAM"/>
</dbReference>
<reference evidence="12 13" key="2">
    <citation type="journal article" date="2015" name="Genome Announc.">
        <title>Complete Genome Sequence of Coriobacteriaceae Strain 68-1-3, a Novel Mucus-Degrading Isolate from the Swine Intestinal Tract.</title>
        <authorList>
            <person name="Looft T."/>
            <person name="Bayles D.O."/>
            <person name="Alt D.P."/>
            <person name="Stanton T.B."/>
        </authorList>
    </citation>
    <scope>NUCLEOTIDE SEQUENCE [LARGE SCALE GENOMIC DNA]</scope>
    <source>
        <strain evidence="12 13">68-1-3</strain>
    </source>
</reference>
<dbReference type="Pfam" id="PF18693">
    <property type="entry name" value="TRAM_2"/>
    <property type="match status" value="1"/>
</dbReference>
<dbReference type="SFLD" id="SFLDG01082">
    <property type="entry name" value="B12-binding_domain_containing"/>
    <property type="match status" value="1"/>
</dbReference>
<evidence type="ECO:0000256" key="8">
    <source>
        <dbReference type="HAMAP-Rule" id="MF_01865"/>
    </source>
</evidence>
<dbReference type="InterPro" id="IPR005840">
    <property type="entry name" value="Ribosomal_uS12_MeSTrfase_RimO"/>
</dbReference>
<sequence length="448" mass="49751">MQLSQRMATAKSVSFITMGCAKNEVDTSRMRSHLLKAGYSVSEDPEAADAVIVNTCSFIQAATEESIEAILEVADFDSVRSGRAHLVVSGCMPARYGDELASEITEAGAFVPCSKEDDIVAVMDGLFGLDRAELGYLDAASGVVLDPAPVSSYVKISDGCNRFCSFCSIPYIRGRYRSFEYGEIEAQVDDLVRRGSREIVLIAQDTGRWGDDFEEPRTLAQLVSDLADRFPDIWLRLMYIQPEGVTDELIEAIASHDNVCDYFDIPFQHVNPRLLKLMRRKGSIGEFDRLVQRIRARIPDAALRTTFIAGFPGETEEEFEELLDYVSECDLDYIGVFPYSREEGTHAFELPGQIDEDEKHDRAQRLRELADAVCSARISSRVGSRRRVLVCGEEEDGQVFGRAMCQAPDVDGVTYLDEGNPGDVVEALIEETLLYEMEGSVSPCNDAQ</sequence>
<proteinExistence type="inferred from homology"/>
<keyword evidence="13" id="KW-1185">Reference proteome</keyword>
<comment type="cofactor">
    <cofactor evidence="8">
        <name>[4Fe-4S] cluster</name>
        <dbReference type="ChEBI" id="CHEBI:49883"/>
    </cofactor>
    <text evidence="8">Binds 2 [4Fe-4S] clusters. One cluster is coordinated with 3 cysteines and an exchangeable S-adenosyl-L-methionine.</text>
</comment>
<feature type="binding site" evidence="8">
    <location>
        <position position="56"/>
    </location>
    <ligand>
        <name>[4Fe-4S] cluster</name>
        <dbReference type="ChEBI" id="CHEBI:49883"/>
        <label>1</label>
    </ligand>
</feature>
<dbReference type="FunFam" id="3.80.30.20:FF:000001">
    <property type="entry name" value="tRNA-2-methylthio-N(6)-dimethylallyladenosine synthase 2"/>
    <property type="match status" value="1"/>
</dbReference>
<dbReference type="SFLD" id="SFLDS00029">
    <property type="entry name" value="Radical_SAM"/>
    <property type="match status" value="1"/>
</dbReference>
<evidence type="ECO:0000256" key="3">
    <source>
        <dbReference type="ARBA" id="ARBA00022679"/>
    </source>
</evidence>
<evidence type="ECO:0000259" key="10">
    <source>
        <dbReference type="PROSITE" id="PS51449"/>
    </source>
</evidence>
<dbReference type="InterPro" id="IPR058240">
    <property type="entry name" value="rSAM_sf"/>
</dbReference>
<dbReference type="PROSITE" id="PS50926">
    <property type="entry name" value="TRAM"/>
    <property type="match status" value="1"/>
</dbReference>
<feature type="domain" description="TRAM" evidence="9">
    <location>
        <begin position="379"/>
        <end position="443"/>
    </location>
</feature>
<dbReference type="GO" id="GO:0046872">
    <property type="term" value="F:metal ion binding"/>
    <property type="evidence" value="ECO:0007669"/>
    <property type="project" value="UniProtKB-KW"/>
</dbReference>
<feature type="binding site" evidence="8">
    <location>
        <position position="91"/>
    </location>
    <ligand>
        <name>[4Fe-4S] cluster</name>
        <dbReference type="ChEBI" id="CHEBI:49883"/>
        <label>1</label>
    </ligand>
</feature>
<feature type="domain" description="MTTase N-terminal" evidence="10">
    <location>
        <begin position="11"/>
        <end position="128"/>
    </location>
</feature>
<dbReference type="Proteomes" id="UP000031121">
    <property type="component" value="Chromosome"/>
</dbReference>
<dbReference type="PROSITE" id="PS01278">
    <property type="entry name" value="MTTASE_RADICAL"/>
    <property type="match status" value="1"/>
</dbReference>
<dbReference type="GO" id="GO:0051539">
    <property type="term" value="F:4 iron, 4 sulfur cluster binding"/>
    <property type="evidence" value="ECO:0007669"/>
    <property type="project" value="UniProtKB-UniRule"/>
</dbReference>
<dbReference type="EMBL" id="CP009302">
    <property type="protein sequence ID" value="AJC11968.1"/>
    <property type="molecule type" value="Genomic_DNA"/>
</dbReference>
<evidence type="ECO:0000256" key="4">
    <source>
        <dbReference type="ARBA" id="ARBA00022691"/>
    </source>
</evidence>
<dbReference type="SUPFAM" id="SSF102114">
    <property type="entry name" value="Radical SAM enzymes"/>
    <property type="match status" value="1"/>
</dbReference>
<dbReference type="NCBIfam" id="TIGR00089">
    <property type="entry name" value="MiaB/RimO family radical SAM methylthiotransferase"/>
    <property type="match status" value="1"/>
</dbReference>
<evidence type="ECO:0000256" key="5">
    <source>
        <dbReference type="ARBA" id="ARBA00022723"/>
    </source>
</evidence>